<gene>
    <name evidence="1" type="ORF">SAMN04487971_1351</name>
</gene>
<dbReference type="RefSeq" id="WP_245688995.1">
    <property type="nucleotide sequence ID" value="NZ_FNGE01000035.1"/>
</dbReference>
<organism evidence="1 2">
    <name type="scientific">Paracoccus chinensis</name>
    <dbReference type="NCBI Taxonomy" id="525640"/>
    <lineage>
        <taxon>Bacteria</taxon>
        <taxon>Pseudomonadati</taxon>
        <taxon>Pseudomonadota</taxon>
        <taxon>Alphaproteobacteria</taxon>
        <taxon>Rhodobacterales</taxon>
        <taxon>Paracoccaceae</taxon>
        <taxon>Paracoccus</taxon>
    </lineage>
</organism>
<dbReference type="EMBL" id="FNGE01000035">
    <property type="protein sequence ID" value="SDL89541.1"/>
    <property type="molecule type" value="Genomic_DNA"/>
</dbReference>
<evidence type="ECO:0000313" key="1">
    <source>
        <dbReference type="EMBL" id="SDL89541.1"/>
    </source>
</evidence>
<dbReference type="GO" id="GO:0016627">
    <property type="term" value="F:oxidoreductase activity, acting on the CH-CH group of donors"/>
    <property type="evidence" value="ECO:0007669"/>
    <property type="project" value="InterPro"/>
</dbReference>
<dbReference type="SUPFAM" id="SSF56645">
    <property type="entry name" value="Acyl-CoA dehydrogenase NM domain-like"/>
    <property type="match status" value="1"/>
</dbReference>
<reference evidence="2" key="1">
    <citation type="submission" date="2016-10" db="EMBL/GenBank/DDBJ databases">
        <authorList>
            <person name="Varghese N."/>
            <person name="Submissions S."/>
        </authorList>
    </citation>
    <scope>NUCLEOTIDE SEQUENCE [LARGE SCALE GENOMIC DNA]</scope>
    <source>
        <strain evidence="2">CGMCC 1.7655</strain>
    </source>
</reference>
<protein>
    <submittedName>
        <fullName evidence="1">Acyl-CoA dehydrogenase</fullName>
    </submittedName>
</protein>
<dbReference type="InterPro" id="IPR009100">
    <property type="entry name" value="AcylCoA_DH/oxidase_NM_dom_sf"/>
</dbReference>
<dbReference type="STRING" id="525640.SAMN04487971_1351"/>
<keyword evidence="2" id="KW-1185">Reference proteome</keyword>
<accession>A0A1G9NT65</accession>
<name>A0A1G9NT65_9RHOB</name>
<dbReference type="AlphaFoldDB" id="A0A1G9NT65"/>
<evidence type="ECO:0000313" key="2">
    <source>
        <dbReference type="Proteomes" id="UP000199555"/>
    </source>
</evidence>
<proteinExistence type="predicted"/>
<sequence length="365" mass="38164">MKDDAALRIPLADGREDCRLLADLAAAAAVEDRGEASIAASVDRLRAAGWLGAGTPEPDGLFTRLVRLAEANLSLARLYEGHVNALRLARTLGDAEVWAETRALADGGALLGVWGADGATPLSIDGERLAGGKRFASGLGVVSHAVVTLGQGEAVRLALLDVSDPARHRPGSWRKTGMRATVSGDFDTGGMLASALRWVGGPGRYLEEPGFIGGTWRIAAVQLGGTLGLLRAAADELAALGRLEAEAQVARLSPVLTRALAAGAFVRRAARVAEGAAGQAEPERAAALSAQARLLTEEVGQDAIAAVERSVGLAHFDEEARTGQIARDLATYMRQAARDAFLQRAGRWCLTRDEPFSALLDDPDA</sequence>
<dbReference type="Proteomes" id="UP000199555">
    <property type="component" value="Unassembled WGS sequence"/>
</dbReference>